<dbReference type="KEGG" id="palk:PSAKL28_26760"/>
<reference evidence="2 3" key="1">
    <citation type="submission" date="2014-07" db="EMBL/GenBank/DDBJ databases">
        <authorList>
            <person name="Lee K."/>
            <person name="Lim J.Y."/>
            <person name="Hwang I."/>
        </authorList>
    </citation>
    <scope>NUCLEOTIDE SEQUENCE [LARGE SCALE GENOMIC DNA]</scope>
    <source>
        <strain evidence="2 3">KL28</strain>
    </source>
</reference>
<sequence length="450" mass="49429">MPLRRVVMVTYRRLIPLCLLLLLLLATCVQARDTSSLRTQVRQTGAQTAQVLNFRLGRTVDECPGANPLFACSGVLVQSVAAGNPATFWKLGAGAQQTFLLLRNDAPQVNPPGKVGFVFQDRFSAIAQDRPYTAKQADGGWEVAIDNWNDQAPAGVAIEAVYYDIADPKALLRAHNAQRAFFDVTGEWLPVLRFSRTEAGQVSFGFNQMEQLYYGYSVAARLNARYTATPPSCPGNPGEADNPSYYCSGLLTRGTAVGSFHAWNPSPSSDAGGSVSFTWLRKDYNTPQVVWPQGFVMAPMSTPAAYRLKLNCIYPFDGGTTGLSGMCVDRGVCNSAQEALATYRVGKLCAIQPDKEGFEASITIRQEIPGHAWNEWMIDTWPQNIGKQLQLEAFFHTSTSLYKGEGLRDSQIFQRDLLNTDSRYLPILDLNATAADGQVFTYSPQDQSVD</sequence>
<keyword evidence="1" id="KW-0732">Signal</keyword>
<dbReference type="AlphaFoldDB" id="A0A077FB48"/>
<name>A0A077FB48_9PSED</name>
<evidence type="ECO:0000313" key="3">
    <source>
        <dbReference type="Proteomes" id="UP000028931"/>
    </source>
</evidence>
<evidence type="ECO:0000256" key="1">
    <source>
        <dbReference type="SAM" id="SignalP"/>
    </source>
</evidence>
<protein>
    <submittedName>
        <fullName evidence="2">Halovibrin HvnA</fullName>
    </submittedName>
</protein>
<dbReference type="Proteomes" id="UP000028931">
    <property type="component" value="Chromosome"/>
</dbReference>
<feature type="signal peptide" evidence="1">
    <location>
        <begin position="1"/>
        <end position="31"/>
    </location>
</feature>
<dbReference type="EMBL" id="CP009048">
    <property type="protein sequence ID" value="AIL61870.1"/>
    <property type="molecule type" value="Genomic_DNA"/>
</dbReference>
<dbReference type="HOGENOM" id="CLU_567241_0_0_6"/>
<feature type="chain" id="PRO_5001718224" evidence="1">
    <location>
        <begin position="32"/>
        <end position="450"/>
    </location>
</feature>
<accession>A0A077FB48</accession>
<gene>
    <name evidence="2" type="ORF">PSAKL28_26760</name>
</gene>
<organism evidence="2 3">
    <name type="scientific">Pseudomonas alkylphenolica</name>
    <dbReference type="NCBI Taxonomy" id="237609"/>
    <lineage>
        <taxon>Bacteria</taxon>
        <taxon>Pseudomonadati</taxon>
        <taxon>Pseudomonadota</taxon>
        <taxon>Gammaproteobacteria</taxon>
        <taxon>Pseudomonadales</taxon>
        <taxon>Pseudomonadaceae</taxon>
        <taxon>Pseudomonas</taxon>
    </lineage>
</organism>
<evidence type="ECO:0000313" key="2">
    <source>
        <dbReference type="EMBL" id="AIL61870.1"/>
    </source>
</evidence>
<proteinExistence type="predicted"/>